<feature type="repeat" description="TPR" evidence="4">
    <location>
        <begin position="570"/>
        <end position="603"/>
    </location>
</feature>
<feature type="region of interest" description="Disordered" evidence="5">
    <location>
        <begin position="132"/>
        <end position="164"/>
    </location>
</feature>
<dbReference type="SUPFAM" id="SSF48452">
    <property type="entry name" value="TPR-like"/>
    <property type="match status" value="2"/>
</dbReference>
<dbReference type="InterPro" id="IPR019734">
    <property type="entry name" value="TPR_rpt"/>
</dbReference>
<evidence type="ECO:0000313" key="6">
    <source>
        <dbReference type="EMBL" id="KHN70672.1"/>
    </source>
</evidence>
<dbReference type="OrthoDB" id="329563at2759"/>
<evidence type="ECO:0000256" key="5">
    <source>
        <dbReference type="SAM" id="MobiDB-lite"/>
    </source>
</evidence>
<protein>
    <recommendedName>
        <fullName evidence="3">Cell division cycle protein 27 homolog</fullName>
    </recommendedName>
</protein>
<dbReference type="PANTHER" id="PTHR12558">
    <property type="entry name" value="CELL DIVISION CYCLE 16,23,27"/>
    <property type="match status" value="1"/>
</dbReference>
<dbReference type="SMART" id="SM00028">
    <property type="entry name" value="TPR"/>
    <property type="match status" value="5"/>
</dbReference>
<evidence type="ECO:0000313" key="7">
    <source>
        <dbReference type="Proteomes" id="UP000031036"/>
    </source>
</evidence>
<dbReference type="GO" id="GO:0005680">
    <property type="term" value="C:anaphase-promoting complex"/>
    <property type="evidence" value="ECO:0007669"/>
    <property type="project" value="TreeGrafter"/>
</dbReference>
<dbReference type="GO" id="GO:0051301">
    <property type="term" value="P:cell division"/>
    <property type="evidence" value="ECO:0007669"/>
    <property type="project" value="UniProtKB-KW"/>
</dbReference>
<feature type="compositionally biased region" description="Low complexity" evidence="5">
    <location>
        <begin position="292"/>
        <end position="301"/>
    </location>
</feature>
<dbReference type="Pfam" id="PF00515">
    <property type="entry name" value="TPR_1"/>
    <property type="match status" value="1"/>
</dbReference>
<comment type="similarity">
    <text evidence="2">Belongs to the APC3/CDC27 family.</text>
</comment>
<dbReference type="AlphaFoldDB" id="A0A0B2UNM0"/>
<organism evidence="6 7">
    <name type="scientific">Toxocara canis</name>
    <name type="common">Canine roundworm</name>
    <dbReference type="NCBI Taxonomy" id="6265"/>
    <lineage>
        <taxon>Eukaryota</taxon>
        <taxon>Metazoa</taxon>
        <taxon>Ecdysozoa</taxon>
        <taxon>Nematoda</taxon>
        <taxon>Chromadorea</taxon>
        <taxon>Rhabditida</taxon>
        <taxon>Spirurina</taxon>
        <taxon>Ascaridomorpha</taxon>
        <taxon>Ascaridoidea</taxon>
        <taxon>Toxocaridae</taxon>
        <taxon>Toxocara</taxon>
    </lineage>
</organism>
<feature type="region of interest" description="Disordered" evidence="5">
    <location>
        <begin position="273"/>
        <end position="323"/>
    </location>
</feature>
<name>A0A0B2UNM0_TOXCA</name>
<feature type="compositionally biased region" description="Basic and acidic residues" evidence="5">
    <location>
        <begin position="146"/>
        <end position="162"/>
    </location>
</feature>
<feature type="compositionally biased region" description="Polar residues" evidence="5">
    <location>
        <begin position="210"/>
        <end position="222"/>
    </location>
</feature>
<feature type="repeat" description="TPR" evidence="4">
    <location>
        <begin position="536"/>
        <end position="569"/>
    </location>
</feature>
<dbReference type="PROSITE" id="PS50005">
    <property type="entry name" value="TPR"/>
    <property type="match status" value="4"/>
</dbReference>
<dbReference type="GO" id="GO:0031145">
    <property type="term" value="P:anaphase-promoting complex-dependent catabolic process"/>
    <property type="evidence" value="ECO:0007669"/>
    <property type="project" value="TreeGrafter"/>
</dbReference>
<dbReference type="Proteomes" id="UP000031036">
    <property type="component" value="Unassembled WGS sequence"/>
</dbReference>
<evidence type="ECO:0000256" key="2">
    <source>
        <dbReference type="ARBA" id="ARBA00038210"/>
    </source>
</evidence>
<dbReference type="STRING" id="6265.A0A0B2UNM0"/>
<dbReference type="GO" id="GO:0016567">
    <property type="term" value="P:protein ubiquitination"/>
    <property type="evidence" value="ECO:0007669"/>
    <property type="project" value="TreeGrafter"/>
</dbReference>
<dbReference type="Pfam" id="PF13432">
    <property type="entry name" value="TPR_16"/>
    <property type="match status" value="1"/>
</dbReference>
<feature type="repeat" description="TPR" evidence="4">
    <location>
        <begin position="502"/>
        <end position="535"/>
    </location>
</feature>
<feature type="repeat" description="TPR" evidence="4">
    <location>
        <begin position="672"/>
        <end position="705"/>
    </location>
</feature>
<dbReference type="GO" id="GO:0007091">
    <property type="term" value="P:metaphase/anaphase transition of mitotic cell cycle"/>
    <property type="evidence" value="ECO:0007669"/>
    <property type="project" value="TreeGrafter"/>
</dbReference>
<accession>A0A0B2UNM0</accession>
<dbReference type="PANTHER" id="PTHR12558:SF13">
    <property type="entry name" value="CELL DIVISION CYCLE PROTEIN 27 HOMOLOG"/>
    <property type="match status" value="1"/>
</dbReference>
<proteinExistence type="inferred from homology"/>
<dbReference type="EMBL" id="JPKZ01022854">
    <property type="protein sequence ID" value="KHN70672.1"/>
    <property type="molecule type" value="Genomic_DNA"/>
</dbReference>
<reference evidence="6 7" key="1">
    <citation type="submission" date="2014-11" db="EMBL/GenBank/DDBJ databases">
        <title>Genetic blueprint of the zoonotic pathogen Toxocara canis.</title>
        <authorList>
            <person name="Zhu X.-Q."/>
            <person name="Korhonen P.K."/>
            <person name="Cai H."/>
            <person name="Young N.D."/>
            <person name="Nejsum P."/>
            <person name="von Samson-Himmelstjerna G."/>
            <person name="Boag P.R."/>
            <person name="Tan P."/>
            <person name="Li Q."/>
            <person name="Min J."/>
            <person name="Yang Y."/>
            <person name="Wang X."/>
            <person name="Fang X."/>
            <person name="Hall R.S."/>
            <person name="Hofmann A."/>
            <person name="Sternberg P.W."/>
            <person name="Jex A.R."/>
            <person name="Gasser R.B."/>
        </authorList>
    </citation>
    <scope>NUCLEOTIDE SEQUENCE [LARGE SCALE GENOMIC DNA]</scope>
    <source>
        <strain evidence="6">PN_DK_2014</strain>
    </source>
</reference>
<evidence type="ECO:0000256" key="1">
    <source>
        <dbReference type="ARBA" id="ARBA00022803"/>
    </source>
</evidence>
<gene>
    <name evidence="6" type="primary">CDC27</name>
    <name evidence="6" type="ORF">Tcan_10231</name>
</gene>
<keyword evidence="6" id="KW-0132">Cell division</keyword>
<dbReference type="Gene3D" id="1.25.40.10">
    <property type="entry name" value="Tetratricopeptide repeat domain"/>
    <property type="match status" value="3"/>
</dbReference>
<keyword evidence="7" id="KW-1185">Reference proteome</keyword>
<dbReference type="InterPro" id="IPR011990">
    <property type="entry name" value="TPR-like_helical_dom_sf"/>
</dbReference>
<keyword evidence="1 4" id="KW-0802">TPR repeat</keyword>
<feature type="compositionally biased region" description="Polar residues" evidence="5">
    <location>
        <begin position="233"/>
        <end position="247"/>
    </location>
</feature>
<evidence type="ECO:0000256" key="3">
    <source>
        <dbReference type="ARBA" id="ARBA00039307"/>
    </source>
</evidence>
<evidence type="ECO:0000256" key="4">
    <source>
        <dbReference type="PROSITE-ProRule" id="PRU00339"/>
    </source>
</evidence>
<keyword evidence="6" id="KW-0131">Cell cycle</keyword>
<dbReference type="Pfam" id="PF14559">
    <property type="entry name" value="TPR_19"/>
    <property type="match status" value="1"/>
</dbReference>
<comment type="caution">
    <text evidence="6">The sequence shown here is derived from an EMBL/GenBank/DDBJ whole genome shotgun (WGS) entry which is preliminary data.</text>
</comment>
<feature type="region of interest" description="Disordered" evidence="5">
    <location>
        <begin position="705"/>
        <end position="724"/>
    </location>
</feature>
<dbReference type="GO" id="GO:0005737">
    <property type="term" value="C:cytoplasm"/>
    <property type="evidence" value="ECO:0007669"/>
    <property type="project" value="TreeGrafter"/>
</dbReference>
<feature type="region of interest" description="Disordered" evidence="5">
    <location>
        <begin position="180"/>
        <end position="252"/>
    </location>
</feature>
<sequence>MLLKVPVMMRMQSVADVIYCYLEFLAVDDAILLAELYNAQGEMDEAETVLRENAEPRLHTFFEGNTVEPFARALLARIFIESGRADEAKRENRRAMDQNIFSWSSIKTQCELGAARDVDEIYEQISRKISARQSGVKAKAATPDSSRQKSPEKSVKSDEKKTPIVNEAEQKISCFAPKKKTHISATRKMVHSSRHSSDAGSVETRRSTRLFPSSQDSENLSTVVAARELRASSRAQHPTLSTGTSSRTAHDKQLRSMNRINEMEVNSVAIKVHCPSPTSTPSIHKLIESPDSDSSAKPASPVARRTRSGSQSTASPLADKNAQLKDDVEMDAGPTISSNPQLSTSGEITTRTLSMLVGNDFRLDSGRCSSCASSLNPFTVTSLQANRPAWSDELMNLVECVCQVALMQSCLSRYKTKKVLERVSNMPTRCAVAPLVRELAARAYLERLEYGKSRELLESLHKQLPYRVSGMEVLSTVLWHAQEARQLSLLASELTESARMSAETWCVAGNCFSVQKQHDTAIECFERAISLNPRFAYAFSLLGHELLDTDQLDKAAAAFGRAVLLCPIDYRAWFGLGLMHFKREHLCLARSYLIRAVNINPYNSVVLCQLSVIEQALHNDTAAMDLLQRALKITPENAACRFYRARLLYEKHDYERCRDELNELKLYAHDEAQVFFLLGRVYKKLGNTHMALLNFSWAAEMDPRGEQSHNSLAEGPYDDEPSSD</sequence>